<feature type="transmembrane region" description="Helical" evidence="1">
    <location>
        <begin position="90"/>
        <end position="109"/>
    </location>
</feature>
<evidence type="ECO:0000256" key="1">
    <source>
        <dbReference type="SAM" id="Phobius"/>
    </source>
</evidence>
<feature type="transmembrane region" description="Helical" evidence="1">
    <location>
        <begin position="121"/>
        <end position="139"/>
    </location>
</feature>
<name>A0A0M2SL25_9BACI</name>
<gene>
    <name evidence="2" type="ORF">WQ57_23440</name>
</gene>
<feature type="transmembrane region" description="Helical" evidence="1">
    <location>
        <begin position="29"/>
        <end position="52"/>
    </location>
</feature>
<dbReference type="OrthoDB" id="2851062at2"/>
<dbReference type="Proteomes" id="UP000034166">
    <property type="component" value="Unassembled WGS sequence"/>
</dbReference>
<evidence type="ECO:0000313" key="3">
    <source>
        <dbReference type="Proteomes" id="UP000034166"/>
    </source>
</evidence>
<feature type="transmembrane region" description="Helical" evidence="1">
    <location>
        <begin position="6"/>
        <end position="22"/>
    </location>
</feature>
<accession>A0A0M2SL25</accession>
<dbReference type="InterPro" id="IPR048147">
    <property type="entry name" value="CBO0543-like"/>
</dbReference>
<keyword evidence="1" id="KW-0472">Membrane</keyword>
<organism evidence="2 3">
    <name type="scientific">Mesobacillus campisalis</name>
    <dbReference type="NCBI Taxonomy" id="1408103"/>
    <lineage>
        <taxon>Bacteria</taxon>
        <taxon>Bacillati</taxon>
        <taxon>Bacillota</taxon>
        <taxon>Bacilli</taxon>
        <taxon>Bacillales</taxon>
        <taxon>Bacillaceae</taxon>
        <taxon>Mesobacillus</taxon>
    </lineage>
</organism>
<proteinExistence type="predicted"/>
<keyword evidence="1" id="KW-1133">Transmembrane helix</keyword>
<dbReference type="PATRIC" id="fig|1408103.3.peg.5054"/>
<keyword evidence="3" id="KW-1185">Reference proteome</keyword>
<reference evidence="2 3" key="1">
    <citation type="submission" date="2015-04" db="EMBL/GenBank/DDBJ databases">
        <title>Taxonomic description and genome sequence of Bacillus campisalis sp. nov., a novel member of the genus Bacillus isolated from solar saltern.</title>
        <authorList>
            <person name="Mathan Kumar R."/>
            <person name="Kaur G."/>
            <person name="Kumar A."/>
            <person name="Singh N.K."/>
            <person name="Kaur N."/>
            <person name="Kumar N."/>
            <person name="Mayilraj S."/>
        </authorList>
    </citation>
    <scope>NUCLEOTIDE SEQUENCE [LARGE SCALE GENOMIC DNA]</scope>
    <source>
        <strain evidence="2 3">SA2-6</strain>
    </source>
</reference>
<dbReference type="AlphaFoldDB" id="A0A0M2SL25"/>
<protein>
    <recommendedName>
        <fullName evidence="4">Rod shape-determining protein MreD</fullName>
    </recommendedName>
</protein>
<feature type="transmembrane region" description="Helical" evidence="1">
    <location>
        <begin position="64"/>
        <end position="83"/>
    </location>
</feature>
<comment type="caution">
    <text evidence="2">The sequence shown here is derived from an EMBL/GenBank/DDBJ whole genome shotgun (WGS) entry which is preliminary data.</text>
</comment>
<dbReference type="NCBIfam" id="NF041644">
    <property type="entry name" value="CBO0543_fam"/>
    <property type="match status" value="1"/>
</dbReference>
<evidence type="ECO:0008006" key="4">
    <source>
        <dbReference type="Google" id="ProtNLM"/>
    </source>
</evidence>
<evidence type="ECO:0000313" key="2">
    <source>
        <dbReference type="EMBL" id="KKK33577.1"/>
    </source>
</evidence>
<sequence length="145" mass="17523">MAFVYIVAALIAVFVWFMPKRLSRPEIYFLWIFVSYVEIVVDLTLGTILGLYHFAQDPEVSPEALFVKMIMAPLFGIVFANYMPEKWKSFIPYWLLWVVLSTFFEWLTIKSGYLTYKGWELWYSFLFYIIAIPIMRWNVRFIRRR</sequence>
<dbReference type="RefSeq" id="WP_046526065.1">
    <property type="nucleotide sequence ID" value="NZ_LAYY01000100.1"/>
</dbReference>
<dbReference type="EMBL" id="LAYY01000100">
    <property type="protein sequence ID" value="KKK33577.1"/>
    <property type="molecule type" value="Genomic_DNA"/>
</dbReference>
<keyword evidence="1" id="KW-0812">Transmembrane</keyword>